<dbReference type="SMART" id="SM00060">
    <property type="entry name" value="FN3"/>
    <property type="match status" value="9"/>
</dbReference>
<reference evidence="4 5" key="1">
    <citation type="submission" date="2022-01" db="EMBL/GenBank/DDBJ databases">
        <title>A high-quality chromosome-level genome assembly of rohu carp, Labeo rohita.</title>
        <authorList>
            <person name="Arick M.A. II"/>
            <person name="Hsu C.-Y."/>
            <person name="Magbanua Z."/>
            <person name="Pechanova O."/>
            <person name="Grover C."/>
            <person name="Miller E."/>
            <person name="Thrash A."/>
            <person name="Ezzel L."/>
            <person name="Alam S."/>
            <person name="Benzie J."/>
            <person name="Hamilton M."/>
            <person name="Karsi A."/>
            <person name="Lawrence M.L."/>
            <person name="Peterson D.G."/>
        </authorList>
    </citation>
    <scope>NUCLEOTIDE SEQUENCE [LARGE SCALE GENOMIC DNA]</scope>
    <source>
        <strain evidence="5">BAU-BD-2019</strain>
        <tissue evidence="4">Blood</tissue>
    </source>
</reference>
<dbReference type="PANTHER" id="PTHR46957:SF7">
    <property type="entry name" value="USHERIN"/>
    <property type="match status" value="1"/>
</dbReference>
<feature type="domain" description="Fibronectin type-III" evidence="3">
    <location>
        <begin position="551"/>
        <end position="634"/>
    </location>
</feature>
<feature type="domain" description="Fibronectin type-III" evidence="3">
    <location>
        <begin position="636"/>
        <end position="737"/>
    </location>
</feature>
<dbReference type="PANTHER" id="PTHR46957">
    <property type="entry name" value="CYTOKINE RECEPTOR"/>
    <property type="match status" value="1"/>
</dbReference>
<keyword evidence="2" id="KW-1133">Transmembrane helix</keyword>
<dbReference type="SUPFAM" id="SSF49265">
    <property type="entry name" value="Fibronectin type III"/>
    <property type="match status" value="7"/>
</dbReference>
<feature type="domain" description="Fibronectin type-III" evidence="3">
    <location>
        <begin position="375"/>
        <end position="462"/>
    </location>
</feature>
<proteinExistence type="predicted"/>
<feature type="domain" description="Fibronectin type-III" evidence="3">
    <location>
        <begin position="171"/>
        <end position="281"/>
    </location>
</feature>
<feature type="domain" description="Fibronectin type-III" evidence="3">
    <location>
        <begin position="957"/>
        <end position="1057"/>
    </location>
</feature>
<gene>
    <name evidence="4" type="ORF">H4Q32_011135</name>
</gene>
<dbReference type="InterPro" id="IPR013783">
    <property type="entry name" value="Ig-like_fold"/>
</dbReference>
<dbReference type="InterPro" id="IPR036116">
    <property type="entry name" value="FN3_sf"/>
</dbReference>
<dbReference type="CDD" id="cd00063">
    <property type="entry name" value="FN3"/>
    <property type="match status" value="8"/>
</dbReference>
<accession>A0ABQ8LWR0</accession>
<dbReference type="EMBL" id="JACTAM010000017">
    <property type="protein sequence ID" value="KAI2654416.1"/>
    <property type="molecule type" value="Genomic_DNA"/>
</dbReference>
<feature type="domain" description="Fibronectin type-III" evidence="3">
    <location>
        <begin position="463"/>
        <end position="547"/>
    </location>
</feature>
<keyword evidence="5" id="KW-1185">Reference proteome</keyword>
<dbReference type="PROSITE" id="PS50853">
    <property type="entry name" value="FN3"/>
    <property type="match status" value="9"/>
</dbReference>
<evidence type="ECO:0000256" key="2">
    <source>
        <dbReference type="SAM" id="Phobius"/>
    </source>
</evidence>
<dbReference type="InterPro" id="IPR003961">
    <property type="entry name" value="FN3_dom"/>
</dbReference>
<evidence type="ECO:0000256" key="1">
    <source>
        <dbReference type="SAM" id="MobiDB-lite"/>
    </source>
</evidence>
<sequence>MRGFLHQTPAQSEEQLSDSRALHLIEAWLEQNFTSKPQIINSVKASQERVPYTTYNVRVEAVNGAGQVSSPWTTVQTLEASPSGLANFSVEKREHGRALLLQWAEPASPNGVIKMYNIFNEENLEFSGLARQFLFRRLESYTVYTLILEACTEAGCTRTAPQRVTTEEAAPTSQPAPMVQKVQSRSVELRWSPPAQPNGKILQYQVLAVSLEDGRVRSDEDDSMRAKIVFIQNNTQANSFSYNMSGLLPWSRYKFRVRVSNAAGYTDSPWLTVQTKQAPPRGLAPPVVSHVEGKPTEVFLAWTPPLEPNGVLLTYRIQRDNVGFHFSFDSSVFNYTNVDLTAYTLYSYAVIACTVAGCVTSEPTQIRTLEAAPANVEPPVVSDVTSYSLNASWTIPSIQNGEIVMYILKLNDEEVYRGKQLSAQIFDLHPHVTYTVVLMACTNGGCTASSPTSVLTRESLPSGMPAPTLKVTGPESVEVTWREPIHPNGVITGYELRRNESLIYTGMDTRYHDFTLLPSVAYSYTITANNSEGATTSPPTVARTQPSAPSGVVPPRLQALGPFSIMVQWEPPARPNGVIISYSLYKRDPAEPNVKRFIFASHHSAYEVRVEACTLLGCAASDWSSIQTLESPPAGQPAPLLELQTNPKGIQTVFLLSWSPPAEPNGKLLHYELYRKHVLDMESRSVTTLVYRNSSTSCHDDKLLPYTAYEYQVTPLFLISLRYFTILMPELTVTEKGTFGPVSMTGGVATANEGLSPGRFGPGEAVAVTGLVLFCHPATPPSARLRSDTSSRHFGSGTGFGWECEISRRQVGSSGEGDSCLRGGWCRVSVLSAGPFQSRCRYQIWPCSPWAQGRTGPAPPEGLSPPKFLHIHATSAVVDISPPTKPNGIVSLYRVFAQNKNSYQLLSEGTSHQQTLHGLRPFTVYSVGVEACTCFLCCGRGPLSELRTQASAPAQQPPPRLVALTSRSALVEWDMPLQPNGIIESCELHVRSSCPQPLQPVPVTCAVGPVEIKFFGMGQSFNITDLLPYANYELSVVTYNNMGSAVSDWVSITTLKEPPQYKEPFVVHSNLTTVFVDWSGSFFLNGPLREYSLTENNLRIYSGFHSSLHIPRTSDKTLAFQVTCTTDSGSASSPVIKYNTATGIDAVETSSGGKTGLYGAEYKFYTELWFIILMAFLGLLLLALLMGLVLRRALSKPPFIRERPPIVPLQRRSTKYPPNDTYLRPSSELCSNHASAALLQPDAPMFDNIPDSSCSITLKRFVMRTEVQALWDVFQNRLSPWPACTGMFCTFPHLVGLTDTKIGGTSTCTSNHSYQASMSVLRVPSQSQLSHAYSQNSLHRSVSQLIDTQDKKSLGGGAWDADLHGTDSGMVR</sequence>
<dbReference type="Proteomes" id="UP000830375">
    <property type="component" value="Unassembled WGS sequence"/>
</dbReference>
<evidence type="ECO:0000313" key="4">
    <source>
        <dbReference type="EMBL" id="KAI2654416.1"/>
    </source>
</evidence>
<evidence type="ECO:0000313" key="5">
    <source>
        <dbReference type="Proteomes" id="UP000830375"/>
    </source>
</evidence>
<organism evidence="4 5">
    <name type="scientific">Labeo rohita</name>
    <name type="common">Indian major carp</name>
    <name type="synonym">Cyprinus rohita</name>
    <dbReference type="NCBI Taxonomy" id="84645"/>
    <lineage>
        <taxon>Eukaryota</taxon>
        <taxon>Metazoa</taxon>
        <taxon>Chordata</taxon>
        <taxon>Craniata</taxon>
        <taxon>Vertebrata</taxon>
        <taxon>Euteleostomi</taxon>
        <taxon>Actinopterygii</taxon>
        <taxon>Neopterygii</taxon>
        <taxon>Teleostei</taxon>
        <taxon>Ostariophysi</taxon>
        <taxon>Cypriniformes</taxon>
        <taxon>Cyprinidae</taxon>
        <taxon>Labeoninae</taxon>
        <taxon>Labeonini</taxon>
        <taxon>Labeo</taxon>
    </lineage>
</organism>
<dbReference type="Gene3D" id="2.60.40.10">
    <property type="entry name" value="Immunoglobulins"/>
    <property type="match status" value="9"/>
</dbReference>
<feature type="domain" description="Fibronectin type-III" evidence="3">
    <location>
        <begin position="81"/>
        <end position="169"/>
    </location>
</feature>
<keyword evidence="2" id="KW-0812">Transmembrane</keyword>
<dbReference type="InterPro" id="IPR050713">
    <property type="entry name" value="RTP_Phos/Ushers"/>
</dbReference>
<name>A0ABQ8LWR0_LABRO</name>
<feature type="region of interest" description="Disordered" evidence="1">
    <location>
        <begin position="532"/>
        <end position="552"/>
    </location>
</feature>
<evidence type="ECO:0000259" key="3">
    <source>
        <dbReference type="PROSITE" id="PS50853"/>
    </source>
</evidence>
<protein>
    <submittedName>
        <fullName evidence="4">Usherin</fullName>
    </submittedName>
</protein>
<feature type="transmembrane region" description="Helical" evidence="2">
    <location>
        <begin position="1168"/>
        <end position="1190"/>
    </location>
</feature>
<feature type="domain" description="Fibronectin type-III" evidence="3">
    <location>
        <begin position="282"/>
        <end position="374"/>
    </location>
</feature>
<keyword evidence="2" id="KW-0472">Membrane</keyword>
<dbReference type="Pfam" id="PF00041">
    <property type="entry name" value="fn3"/>
    <property type="match status" value="4"/>
</dbReference>
<feature type="domain" description="Fibronectin type-III" evidence="3">
    <location>
        <begin position="859"/>
        <end position="954"/>
    </location>
</feature>
<feature type="compositionally biased region" description="Polar residues" evidence="1">
    <location>
        <begin position="532"/>
        <end position="548"/>
    </location>
</feature>
<comment type="caution">
    <text evidence="4">The sequence shown here is derived from an EMBL/GenBank/DDBJ whole genome shotgun (WGS) entry which is preliminary data.</text>
</comment>